<keyword evidence="3" id="KW-1185">Reference proteome</keyword>
<dbReference type="GO" id="GO:0016226">
    <property type="term" value="P:iron-sulfur cluster assembly"/>
    <property type="evidence" value="ECO:0007669"/>
    <property type="project" value="TreeGrafter"/>
</dbReference>
<dbReference type="Gene3D" id="3.30.70.1400">
    <property type="entry name" value="Aminomethyltransferase beta-barrel domains"/>
    <property type="match status" value="1"/>
</dbReference>
<evidence type="ECO:0000313" key="3">
    <source>
        <dbReference type="Proteomes" id="UP000826722"/>
    </source>
</evidence>
<dbReference type="InterPro" id="IPR006222">
    <property type="entry name" value="GCVT_N"/>
</dbReference>
<dbReference type="RefSeq" id="WP_221763489.1">
    <property type="nucleotide sequence ID" value="NZ_AP024110.1"/>
</dbReference>
<dbReference type="Pfam" id="PF01571">
    <property type="entry name" value="GCV_T"/>
    <property type="match status" value="1"/>
</dbReference>
<dbReference type="AlphaFoldDB" id="A0A8D5GDD8"/>
<gene>
    <name evidence="2" type="ORF">ZMTM_16570</name>
</gene>
<dbReference type="PANTHER" id="PTHR22602:SF0">
    <property type="entry name" value="TRANSFERASE CAF17, MITOCHONDRIAL-RELATED"/>
    <property type="match status" value="1"/>
</dbReference>
<feature type="domain" description="GCVT N-terminal" evidence="1">
    <location>
        <begin position="29"/>
        <end position="201"/>
    </location>
</feature>
<dbReference type="Gene3D" id="2.40.30.160">
    <property type="match status" value="1"/>
</dbReference>
<dbReference type="InterPro" id="IPR017703">
    <property type="entry name" value="YgfZ/GCV_T_CS"/>
</dbReference>
<dbReference type="KEGG" id="mpau:ZMTM_16570"/>
<sequence>MTQWQDFLISQGATIENNQVTAFAGNSGIVANQTILADLSHIGLLQLDGEDAADFLQGQVTNDVKKLDGSNFQYAGYCTPKGRLLALFLAFAHQDHLHLQLNRDLLEPILKRLKMYVMRSKVTIKDVSDDIIRFGIAGPEALSAMNSCFGAEHLPQQAYALTTLAQSTLLRLPGDTPRYQIYTTNDHAAEIWATLSEHAQPADKGQWDYWEIQAGIPDIAPATQEAFVPQMINLDALDGINFKKGCYTGQEIVARTHYLGKVKRRTQLSHVKSEQAPQIGDDIMSNNDVVGKVVRSAPAPEAGYELLVELRLEILEQGSELLWQGFALKIKPLPYPLA</sequence>
<proteinExistence type="predicted"/>
<reference evidence="2" key="1">
    <citation type="journal article" date="2021" name="Arch. Microbiol.">
        <title>Methyloradius palustris gen. nov., sp. nov., a methanol-oxidizing bacterium isolated from snow.</title>
        <authorList>
            <person name="Miyadera T."/>
            <person name="Kojima H."/>
            <person name="Fukui M."/>
        </authorList>
    </citation>
    <scope>NUCLEOTIDE SEQUENCE</scope>
    <source>
        <strain evidence="2">Zm11</strain>
    </source>
</reference>
<dbReference type="PANTHER" id="PTHR22602">
    <property type="entry name" value="TRANSFERASE CAF17, MITOCHONDRIAL-RELATED"/>
    <property type="match status" value="1"/>
</dbReference>
<dbReference type="EMBL" id="AP024110">
    <property type="protein sequence ID" value="BCM25398.1"/>
    <property type="molecule type" value="Genomic_DNA"/>
</dbReference>
<dbReference type="InterPro" id="IPR045179">
    <property type="entry name" value="YgfZ/GcvT"/>
</dbReference>
<dbReference type="Proteomes" id="UP000826722">
    <property type="component" value="Chromosome"/>
</dbReference>
<name>A0A8D5GDD8_9PROT</name>
<accession>A0A8D5GDD8</accession>
<dbReference type="SUPFAM" id="SSF103025">
    <property type="entry name" value="Folate-binding domain"/>
    <property type="match status" value="1"/>
</dbReference>
<dbReference type="NCBIfam" id="TIGR03317">
    <property type="entry name" value="ygfZ_signature"/>
    <property type="match status" value="1"/>
</dbReference>
<evidence type="ECO:0000259" key="1">
    <source>
        <dbReference type="Pfam" id="PF01571"/>
    </source>
</evidence>
<organism evidence="2 3">
    <name type="scientific">Methyloradius palustris</name>
    <dbReference type="NCBI Taxonomy" id="2778876"/>
    <lineage>
        <taxon>Bacteria</taxon>
        <taxon>Pseudomonadati</taxon>
        <taxon>Pseudomonadota</taxon>
        <taxon>Betaproteobacteria</taxon>
        <taxon>Nitrosomonadales</taxon>
        <taxon>Methylophilaceae</taxon>
        <taxon>Methyloradius</taxon>
    </lineage>
</organism>
<dbReference type="PIRSF" id="PIRSF006487">
    <property type="entry name" value="GcvT"/>
    <property type="match status" value="1"/>
</dbReference>
<dbReference type="Gene3D" id="3.30.70.1630">
    <property type="match status" value="1"/>
</dbReference>
<protein>
    <submittedName>
        <fullName evidence="2">Folate-binding protein</fullName>
    </submittedName>
</protein>
<evidence type="ECO:0000313" key="2">
    <source>
        <dbReference type="EMBL" id="BCM25398.1"/>
    </source>
</evidence>